<gene>
    <name evidence="1" type="ORF">OWV82_019355</name>
</gene>
<evidence type="ECO:0000313" key="1">
    <source>
        <dbReference type="EMBL" id="KAJ4709584.1"/>
    </source>
</evidence>
<sequence length="348" mass="38267">MEVAAAASYSSLSQLPLRCKKSTSSSFLPLCAHKGRGFSPYRQAVFRNSYSWKHASLSWSYFDPKIKDLNRLSCDINLHNQKKLSRNVVVRSELAGAGTAGSAYPLSELKLGTKVRGICFYAVTAVFALVLIVPMLVAHPFVLLRDRYRRKFQHFIAKLWATLTVSPFLKIEIEGLENLPPSDTPAVYVSNHQSFLDIYTLLTVGRGFKFISKTGIFLFPVIGWAMSMMGVIPLKRMDSRSQLECLKRCVDLVKRGASVFFFPEGTRSKDGTLGAFKKGAFSVAAKTGVPVVPMTLMGTGKIMPTGMEGILNMGSVKVVIHKPIEGNNAEVLCSEARNTIADTLSLQG</sequence>
<organism evidence="1 2">
    <name type="scientific">Melia azedarach</name>
    <name type="common">Chinaberry tree</name>
    <dbReference type="NCBI Taxonomy" id="155640"/>
    <lineage>
        <taxon>Eukaryota</taxon>
        <taxon>Viridiplantae</taxon>
        <taxon>Streptophyta</taxon>
        <taxon>Embryophyta</taxon>
        <taxon>Tracheophyta</taxon>
        <taxon>Spermatophyta</taxon>
        <taxon>Magnoliopsida</taxon>
        <taxon>eudicotyledons</taxon>
        <taxon>Gunneridae</taxon>
        <taxon>Pentapetalae</taxon>
        <taxon>rosids</taxon>
        <taxon>malvids</taxon>
        <taxon>Sapindales</taxon>
        <taxon>Meliaceae</taxon>
        <taxon>Melia</taxon>
    </lineage>
</organism>
<evidence type="ECO:0000313" key="2">
    <source>
        <dbReference type="Proteomes" id="UP001164539"/>
    </source>
</evidence>
<accession>A0ACC1XDY0</accession>
<reference evidence="1 2" key="1">
    <citation type="journal article" date="2023" name="Science">
        <title>Complex scaffold remodeling in plant triterpene biosynthesis.</title>
        <authorList>
            <person name="De La Pena R."/>
            <person name="Hodgson H."/>
            <person name="Liu J.C."/>
            <person name="Stephenson M.J."/>
            <person name="Martin A.C."/>
            <person name="Owen C."/>
            <person name="Harkess A."/>
            <person name="Leebens-Mack J."/>
            <person name="Jimenez L.E."/>
            <person name="Osbourn A."/>
            <person name="Sattely E.S."/>
        </authorList>
    </citation>
    <scope>NUCLEOTIDE SEQUENCE [LARGE SCALE GENOMIC DNA]</scope>
    <source>
        <strain evidence="2">cv. JPN11</strain>
        <tissue evidence="1">Leaf</tissue>
    </source>
</reference>
<comment type="caution">
    <text evidence="1">The sequence shown here is derived from an EMBL/GenBank/DDBJ whole genome shotgun (WGS) entry which is preliminary data.</text>
</comment>
<keyword evidence="2" id="KW-1185">Reference proteome</keyword>
<protein>
    <submittedName>
        <fullName evidence="1">1-acyl-sn-glycerol-3-phosphate acyltransferase</fullName>
    </submittedName>
</protein>
<name>A0ACC1XDY0_MELAZ</name>
<proteinExistence type="predicted"/>
<dbReference type="EMBL" id="CM051403">
    <property type="protein sequence ID" value="KAJ4709584.1"/>
    <property type="molecule type" value="Genomic_DNA"/>
</dbReference>
<keyword evidence="1" id="KW-0012">Acyltransferase</keyword>
<keyword evidence="1" id="KW-0808">Transferase</keyword>
<dbReference type="Proteomes" id="UP001164539">
    <property type="component" value="Chromosome 10"/>
</dbReference>